<sequence length="683" mass="74150">MEESKTVKEEIETEGEDGYSVVKVFDGDHETEVMIKKADREITVSGSTEVADHTNSIDNISKNVTVVEEDNDSCEKLLEGSNDIELPALISSIEMEVTSNPVVDIEHIEDVEEGLNEESEDSKDSSLVDTSILDKSSELENNITTEELSEKETAFVSSTPGVDIKHSENMEEGINEGNKDSSSADASILENSPDMENNMTLKLLEMETNDVTSVSLIPAPVVDVSDSDVFQANPNVETKMQHEIIEDGESDVVSLGPRLERAISLSEEIEEQNLPDGMQDLIIENGIESDVNEAEADFPPTEAATNLSIDSEAQASEIVEYGSESDLTQLMTVSAQLEVESILDEETGTGTMEEDDGAESLKVLNNMSEDLIMGSKRTDVDENVQSDEILEASVPESTVPESTESATKSQQILMTNFVLSSGAALLPHPSKVLTGGEDAYFIAGQTWLGVADGVGQWSLEGTSPGVYAQELIKTCERLVSDCNGDSVKNPAELFNRSIAETHSSGASTVSIAQFDGQALHVANVGDSGFIVLRHGAVYKRSSPMHHVFHFPLLIERGDEPSSLAEFYKIDLEEDDVIITASDGLLDNLYDQEISSIVMKSLAADKKLEEIAELLATKAQEIGRSASTRSPFADDAKAAGFAEYTGGKLDDVAVIVSVEISKWRHHEELFCAIADLKVDIFWKQ</sequence>
<dbReference type="EC" id="3.1.3.16" evidence="1"/>
<comment type="cofactor">
    <cofactor evidence="1">
        <name>Mn(2+)</name>
        <dbReference type="ChEBI" id="CHEBI:29035"/>
    </cofactor>
</comment>
<keyword evidence="1" id="KW-0378">Hydrolase</keyword>
<dbReference type="PANTHER" id="PTHR12320">
    <property type="entry name" value="PROTEIN PHOSPHATASE 2C"/>
    <property type="match status" value="1"/>
</dbReference>
<organism evidence="4 5">
    <name type="scientific">Rehmannia glutinosa</name>
    <name type="common">Chinese foxglove</name>
    <dbReference type="NCBI Taxonomy" id="99300"/>
    <lineage>
        <taxon>Eukaryota</taxon>
        <taxon>Viridiplantae</taxon>
        <taxon>Streptophyta</taxon>
        <taxon>Embryophyta</taxon>
        <taxon>Tracheophyta</taxon>
        <taxon>Spermatophyta</taxon>
        <taxon>Magnoliopsida</taxon>
        <taxon>eudicotyledons</taxon>
        <taxon>Gunneridae</taxon>
        <taxon>Pentapetalae</taxon>
        <taxon>asterids</taxon>
        <taxon>lamiids</taxon>
        <taxon>Lamiales</taxon>
        <taxon>Orobanchaceae</taxon>
        <taxon>Rehmannieae</taxon>
        <taxon>Rehmannia</taxon>
    </lineage>
</organism>
<comment type="catalytic activity">
    <reaction evidence="1">
        <text>O-phospho-L-threonyl-[protein] + H2O = L-threonyl-[protein] + phosphate</text>
        <dbReference type="Rhea" id="RHEA:47004"/>
        <dbReference type="Rhea" id="RHEA-COMP:11060"/>
        <dbReference type="Rhea" id="RHEA-COMP:11605"/>
        <dbReference type="ChEBI" id="CHEBI:15377"/>
        <dbReference type="ChEBI" id="CHEBI:30013"/>
        <dbReference type="ChEBI" id="CHEBI:43474"/>
        <dbReference type="ChEBI" id="CHEBI:61977"/>
        <dbReference type="EC" id="3.1.3.16"/>
    </reaction>
</comment>
<feature type="domain" description="PPM-type phosphatase" evidence="3">
    <location>
        <begin position="420"/>
        <end position="658"/>
    </location>
</feature>
<keyword evidence="5" id="KW-1185">Reference proteome</keyword>
<dbReference type="InterPro" id="IPR001932">
    <property type="entry name" value="PPM-type_phosphatase-like_dom"/>
</dbReference>
<dbReference type="InterPro" id="IPR036457">
    <property type="entry name" value="PPM-type-like_dom_sf"/>
</dbReference>
<proteinExistence type="inferred from homology"/>
<evidence type="ECO:0000256" key="2">
    <source>
        <dbReference type="SAM" id="MobiDB-lite"/>
    </source>
</evidence>
<gene>
    <name evidence="4" type="ORF">DH2020_011111</name>
</gene>
<dbReference type="Gene3D" id="3.60.40.10">
    <property type="entry name" value="PPM-type phosphatase domain"/>
    <property type="match status" value="1"/>
</dbReference>
<keyword evidence="1" id="KW-0904">Protein phosphatase</keyword>
<dbReference type="SUPFAM" id="SSF81606">
    <property type="entry name" value="PP2C-like"/>
    <property type="match status" value="1"/>
</dbReference>
<keyword evidence="1" id="KW-0460">Magnesium</keyword>
<keyword evidence="1" id="KW-0464">Manganese</keyword>
<evidence type="ECO:0000256" key="1">
    <source>
        <dbReference type="RuleBase" id="RU366020"/>
    </source>
</evidence>
<evidence type="ECO:0000259" key="3">
    <source>
        <dbReference type="PROSITE" id="PS51746"/>
    </source>
</evidence>
<dbReference type="Proteomes" id="UP001318860">
    <property type="component" value="Unassembled WGS sequence"/>
</dbReference>
<feature type="region of interest" description="Disordered" evidence="2">
    <location>
        <begin position="172"/>
        <end position="191"/>
    </location>
</feature>
<reference evidence="4 5" key="1">
    <citation type="journal article" date="2021" name="Comput. Struct. Biotechnol. J.">
        <title>De novo genome assembly of the potent medicinal plant Rehmannia glutinosa using nanopore technology.</title>
        <authorList>
            <person name="Ma L."/>
            <person name="Dong C."/>
            <person name="Song C."/>
            <person name="Wang X."/>
            <person name="Zheng X."/>
            <person name="Niu Y."/>
            <person name="Chen S."/>
            <person name="Feng W."/>
        </authorList>
    </citation>
    <scope>NUCLEOTIDE SEQUENCE [LARGE SCALE GENOMIC DNA]</scope>
    <source>
        <strain evidence="4">DH-2019</strain>
    </source>
</reference>
<comment type="cofactor">
    <cofactor evidence="1">
        <name>Mg(2+)</name>
        <dbReference type="ChEBI" id="CHEBI:18420"/>
    </cofactor>
</comment>
<dbReference type="InterPro" id="IPR039123">
    <property type="entry name" value="PPTC7"/>
</dbReference>
<evidence type="ECO:0000313" key="4">
    <source>
        <dbReference type="EMBL" id="KAK6156863.1"/>
    </source>
</evidence>
<comment type="caution">
    <text evidence="4">The sequence shown here is derived from an EMBL/GenBank/DDBJ whole genome shotgun (WGS) entry which is preliminary data.</text>
</comment>
<comment type="similarity">
    <text evidence="1">Belongs to the PP2C family.</text>
</comment>
<dbReference type="PROSITE" id="PS51746">
    <property type="entry name" value="PPM_2"/>
    <property type="match status" value="1"/>
</dbReference>
<dbReference type="Pfam" id="PF00481">
    <property type="entry name" value="PP2C"/>
    <property type="match status" value="2"/>
</dbReference>
<protein>
    <recommendedName>
        <fullName evidence="1">Protein phosphatase</fullName>
        <ecNumber evidence="1">3.1.3.16</ecNumber>
    </recommendedName>
</protein>
<dbReference type="SMART" id="SM00332">
    <property type="entry name" value="PP2Cc"/>
    <property type="match status" value="1"/>
</dbReference>
<name>A0ABR0XCD6_REHGL</name>
<feature type="region of interest" description="Disordered" evidence="2">
    <location>
        <begin position="113"/>
        <end position="134"/>
    </location>
</feature>
<comment type="catalytic activity">
    <reaction evidence="1">
        <text>O-phospho-L-seryl-[protein] + H2O = L-seryl-[protein] + phosphate</text>
        <dbReference type="Rhea" id="RHEA:20629"/>
        <dbReference type="Rhea" id="RHEA-COMP:9863"/>
        <dbReference type="Rhea" id="RHEA-COMP:11604"/>
        <dbReference type="ChEBI" id="CHEBI:15377"/>
        <dbReference type="ChEBI" id="CHEBI:29999"/>
        <dbReference type="ChEBI" id="CHEBI:43474"/>
        <dbReference type="ChEBI" id="CHEBI:83421"/>
        <dbReference type="EC" id="3.1.3.16"/>
    </reaction>
</comment>
<dbReference type="SMART" id="SM00331">
    <property type="entry name" value="PP2C_SIG"/>
    <property type="match status" value="1"/>
</dbReference>
<keyword evidence="1" id="KW-0479">Metal-binding</keyword>
<evidence type="ECO:0000313" key="5">
    <source>
        <dbReference type="Proteomes" id="UP001318860"/>
    </source>
</evidence>
<dbReference type="PANTHER" id="PTHR12320:SF1">
    <property type="entry name" value="PROTEIN PHOSPHATASE PTC7 HOMOLOG"/>
    <property type="match status" value="1"/>
</dbReference>
<dbReference type="EMBL" id="JABTTQ020000005">
    <property type="protein sequence ID" value="KAK6156863.1"/>
    <property type="molecule type" value="Genomic_DNA"/>
</dbReference>
<accession>A0ABR0XCD6</accession>